<dbReference type="Proteomes" id="UP000663828">
    <property type="component" value="Unassembled WGS sequence"/>
</dbReference>
<sequence>MCDPTGAHITRIYVNCSRQSPSPIRPSNTVPVCTSTPINNIAQSNPSPKQQMALVAKEILKAQRSTNIFVQKPDSPQKPMPVYTAKEVSPPQPSSETFIQKPESPKCEKYAFVSKGTGQKIDFTTGDGISKIAPVSTGTISKKKSRQSLAIVPPAQSNRSSKSSDDGDYLVPMTNEGMATSNEKRKTNFTSYDGVQMFTFTLDDD</sequence>
<dbReference type="EMBL" id="CAJNOR010000282">
    <property type="protein sequence ID" value="CAF0866178.1"/>
    <property type="molecule type" value="Genomic_DNA"/>
</dbReference>
<dbReference type="EMBL" id="CAJNOJ010000015">
    <property type="protein sequence ID" value="CAF0813258.1"/>
    <property type="molecule type" value="Genomic_DNA"/>
</dbReference>
<feature type="region of interest" description="Disordered" evidence="1">
    <location>
        <begin position="71"/>
        <end position="101"/>
    </location>
</feature>
<evidence type="ECO:0000313" key="4">
    <source>
        <dbReference type="Proteomes" id="UP000663828"/>
    </source>
</evidence>
<accession>A0A813TMD2</accession>
<evidence type="ECO:0000313" key="3">
    <source>
        <dbReference type="EMBL" id="CAF0866178.1"/>
    </source>
</evidence>
<evidence type="ECO:0000313" key="5">
    <source>
        <dbReference type="Proteomes" id="UP000663852"/>
    </source>
</evidence>
<dbReference type="OrthoDB" id="10009771at2759"/>
<organism evidence="2 5">
    <name type="scientific">Adineta ricciae</name>
    <name type="common">Rotifer</name>
    <dbReference type="NCBI Taxonomy" id="249248"/>
    <lineage>
        <taxon>Eukaryota</taxon>
        <taxon>Metazoa</taxon>
        <taxon>Spiralia</taxon>
        <taxon>Gnathifera</taxon>
        <taxon>Rotifera</taxon>
        <taxon>Eurotatoria</taxon>
        <taxon>Bdelloidea</taxon>
        <taxon>Adinetida</taxon>
        <taxon>Adinetidae</taxon>
        <taxon>Adineta</taxon>
    </lineage>
</organism>
<reference evidence="2" key="1">
    <citation type="submission" date="2021-02" db="EMBL/GenBank/DDBJ databases">
        <authorList>
            <person name="Nowell W R."/>
        </authorList>
    </citation>
    <scope>NUCLEOTIDE SEQUENCE</scope>
</reference>
<evidence type="ECO:0000256" key="1">
    <source>
        <dbReference type="SAM" id="MobiDB-lite"/>
    </source>
</evidence>
<evidence type="ECO:0000313" key="2">
    <source>
        <dbReference type="EMBL" id="CAF0813258.1"/>
    </source>
</evidence>
<dbReference type="Proteomes" id="UP000663852">
    <property type="component" value="Unassembled WGS sequence"/>
</dbReference>
<proteinExistence type="predicted"/>
<name>A0A813TMD2_ADIRI</name>
<keyword evidence="4" id="KW-1185">Reference proteome</keyword>
<gene>
    <name evidence="2" type="ORF">EDS130_LOCUS5463</name>
    <name evidence="3" type="ORF">XAT740_LOCUS6249</name>
</gene>
<comment type="caution">
    <text evidence="2">The sequence shown here is derived from an EMBL/GenBank/DDBJ whole genome shotgun (WGS) entry which is preliminary data.</text>
</comment>
<dbReference type="AlphaFoldDB" id="A0A813TMD2"/>
<feature type="region of interest" description="Disordered" evidence="1">
    <location>
        <begin position="143"/>
        <end position="182"/>
    </location>
</feature>
<protein>
    <submittedName>
        <fullName evidence="2">Uncharacterized protein</fullName>
    </submittedName>
</protein>